<gene>
    <name evidence="2" type="ORF">N0V83_006762</name>
</gene>
<name>A0A9W8Y6M4_9PLEO</name>
<feature type="region of interest" description="Disordered" evidence="1">
    <location>
        <begin position="36"/>
        <end position="80"/>
    </location>
</feature>
<proteinExistence type="predicted"/>
<organism evidence="2 3">
    <name type="scientific">Neocucurbitaria cava</name>
    <dbReference type="NCBI Taxonomy" id="798079"/>
    <lineage>
        <taxon>Eukaryota</taxon>
        <taxon>Fungi</taxon>
        <taxon>Dikarya</taxon>
        <taxon>Ascomycota</taxon>
        <taxon>Pezizomycotina</taxon>
        <taxon>Dothideomycetes</taxon>
        <taxon>Pleosporomycetidae</taxon>
        <taxon>Pleosporales</taxon>
        <taxon>Pleosporineae</taxon>
        <taxon>Cucurbitariaceae</taxon>
        <taxon>Neocucurbitaria</taxon>
    </lineage>
</organism>
<dbReference type="Proteomes" id="UP001140560">
    <property type="component" value="Unassembled WGS sequence"/>
</dbReference>
<evidence type="ECO:0000313" key="2">
    <source>
        <dbReference type="EMBL" id="KAJ4368405.1"/>
    </source>
</evidence>
<sequence length="678" mass="77477">MYPFKDAYKAPAAGRDRSRFPSSDDIAAKLTELEKLFGVSPSGHPQGQITAPSPPQEPGKHQHNVHLSPFAGPPLNRTASFEPDVNLPPTPPGQNNEEFDLIKQYTQEWYNQPGAHYLASPQQPGPPYKPYTDHLRYRPYQPVEHIRVPLQPLSNVGNVIPMLSEPHRNDLVHQHYDSGRPPIGNFAPPAPPQARSSVRPEIPIPEPPIQQWPTHYTRNVDDQSELARSYVPAHSLYSGLIERPGADPRQEQDILRQEAAVKAPFNPSRAQRAPRKETHRRAPYPKHKPNILTDLVDQPNTVKEFVGKPNTITDLVGSRPPAPPHPDMSSYTHTFQGQYNRPGDSQTFHGVPNYHAADAHVPVQPPAPHLQPRDPSQGPVPYVPPQHPRPYLPPRGSSRRKVPYAPMQDPARALPPRDPSPPPVPKELPPPRYMKAAQPITKTYEEYEWPVLLYRLDPSKGYDNAQSFVEDLFRLSELYEKDSNFKWHSHTTQGFIEGDDRLLFIVLHNAANPFTWGEAPESTTTVGVYGRYGHLAEKEIYWTTFAPDIRSHLDNAQRLGHFFEKYLWHKDMKPKERRFHQSYWMAANMLPMGRMLNHGKADKKAHDAWDEYEDKEEFTKADLQDSWQDEEVSEENAAKAWEKILKDNEARPEVEYRYEHGVTGCSEWENDALWARAF</sequence>
<keyword evidence="3" id="KW-1185">Reference proteome</keyword>
<feature type="region of interest" description="Disordered" evidence="1">
    <location>
        <begin position="1"/>
        <end position="23"/>
    </location>
</feature>
<dbReference type="OrthoDB" id="3785839at2759"/>
<feature type="compositionally biased region" description="Pro residues" evidence="1">
    <location>
        <begin position="381"/>
        <end position="393"/>
    </location>
</feature>
<feature type="region of interest" description="Disordered" evidence="1">
    <location>
        <begin position="311"/>
        <end position="432"/>
    </location>
</feature>
<reference evidence="2" key="1">
    <citation type="submission" date="2022-10" db="EMBL/GenBank/DDBJ databases">
        <title>Tapping the CABI collections for fungal endophytes: first genome assemblies for Collariella, Neodidymelliopsis, Ascochyta clinopodiicola, Didymella pomorum, Didymosphaeria variabile, Neocosmospora piperis and Neocucurbitaria cava.</title>
        <authorList>
            <person name="Hill R."/>
        </authorList>
    </citation>
    <scope>NUCLEOTIDE SEQUENCE</scope>
    <source>
        <strain evidence="2">IMI 356814</strain>
    </source>
</reference>
<evidence type="ECO:0000256" key="1">
    <source>
        <dbReference type="SAM" id="MobiDB-lite"/>
    </source>
</evidence>
<accession>A0A9W8Y6M4</accession>
<protein>
    <submittedName>
        <fullName evidence="2">Uncharacterized protein</fullName>
    </submittedName>
</protein>
<feature type="region of interest" description="Disordered" evidence="1">
    <location>
        <begin position="259"/>
        <end position="292"/>
    </location>
</feature>
<dbReference type="AlphaFoldDB" id="A0A9W8Y6M4"/>
<feature type="compositionally biased region" description="Polar residues" evidence="1">
    <location>
        <begin position="329"/>
        <end position="348"/>
    </location>
</feature>
<evidence type="ECO:0000313" key="3">
    <source>
        <dbReference type="Proteomes" id="UP001140560"/>
    </source>
</evidence>
<dbReference type="EMBL" id="JAPEUY010000011">
    <property type="protein sequence ID" value="KAJ4368405.1"/>
    <property type="molecule type" value="Genomic_DNA"/>
</dbReference>
<comment type="caution">
    <text evidence="2">The sequence shown here is derived from an EMBL/GenBank/DDBJ whole genome shotgun (WGS) entry which is preliminary data.</text>
</comment>
<feature type="compositionally biased region" description="Pro residues" evidence="1">
    <location>
        <begin position="416"/>
        <end position="432"/>
    </location>
</feature>
<feature type="compositionally biased region" description="Basic residues" evidence="1">
    <location>
        <begin position="277"/>
        <end position="289"/>
    </location>
</feature>